<keyword evidence="7" id="KW-1185">Reference proteome</keyword>
<comment type="cofactor">
    <cofactor evidence="1">
        <name>pyridoxal 5'-phosphate</name>
        <dbReference type="ChEBI" id="CHEBI:597326"/>
    </cofactor>
</comment>
<evidence type="ECO:0000256" key="3">
    <source>
        <dbReference type="ARBA" id="ARBA00022679"/>
    </source>
</evidence>
<dbReference type="Proteomes" id="UP000184363">
    <property type="component" value="Unassembled WGS sequence"/>
</dbReference>
<dbReference type="InterPro" id="IPR004839">
    <property type="entry name" value="Aminotransferase_I/II_large"/>
</dbReference>
<accession>A0A1M6Q3W1</accession>
<dbReference type="RefSeq" id="WP_073455632.1">
    <property type="nucleotide sequence ID" value="NZ_CALGVN010000033.1"/>
</dbReference>
<dbReference type="PANTHER" id="PTHR42790:SF19">
    <property type="entry name" value="KYNURENINE_ALPHA-AMINOADIPATE AMINOTRANSFERASE, MITOCHONDRIAL"/>
    <property type="match status" value="1"/>
</dbReference>
<gene>
    <name evidence="6" type="ORF">SAMN05443637_10374</name>
</gene>
<keyword evidence="2" id="KW-0032">Aminotransferase</keyword>
<dbReference type="InterPro" id="IPR050859">
    <property type="entry name" value="Class-I_PLP-dep_aminotransf"/>
</dbReference>
<dbReference type="GO" id="GO:1901605">
    <property type="term" value="P:alpha-amino acid metabolic process"/>
    <property type="evidence" value="ECO:0007669"/>
    <property type="project" value="TreeGrafter"/>
</dbReference>
<dbReference type="STRING" id="1848.SAMN05443637_10374"/>
<dbReference type="Pfam" id="PF00155">
    <property type="entry name" value="Aminotran_1_2"/>
    <property type="match status" value="1"/>
</dbReference>
<dbReference type="Gene3D" id="3.90.1150.10">
    <property type="entry name" value="Aspartate Aminotransferase, domain 1"/>
    <property type="match status" value="1"/>
</dbReference>
<evidence type="ECO:0000256" key="2">
    <source>
        <dbReference type="ARBA" id="ARBA00022576"/>
    </source>
</evidence>
<dbReference type="CDD" id="cd00609">
    <property type="entry name" value="AAT_like"/>
    <property type="match status" value="1"/>
</dbReference>
<proteinExistence type="predicted"/>
<organism evidence="6 7">
    <name type="scientific">Pseudonocardia thermophila</name>
    <dbReference type="NCBI Taxonomy" id="1848"/>
    <lineage>
        <taxon>Bacteria</taxon>
        <taxon>Bacillati</taxon>
        <taxon>Actinomycetota</taxon>
        <taxon>Actinomycetes</taxon>
        <taxon>Pseudonocardiales</taxon>
        <taxon>Pseudonocardiaceae</taxon>
        <taxon>Pseudonocardia</taxon>
    </lineage>
</organism>
<dbReference type="SUPFAM" id="SSF53383">
    <property type="entry name" value="PLP-dependent transferases"/>
    <property type="match status" value="1"/>
</dbReference>
<dbReference type="GO" id="GO:0008483">
    <property type="term" value="F:transaminase activity"/>
    <property type="evidence" value="ECO:0007669"/>
    <property type="project" value="UniProtKB-KW"/>
</dbReference>
<dbReference type="OrthoDB" id="199743at2"/>
<dbReference type="AlphaFoldDB" id="A0A1M6Q3W1"/>
<name>A0A1M6Q3W1_PSETH</name>
<dbReference type="EMBL" id="FRAP01000003">
    <property type="protein sequence ID" value="SHK14826.1"/>
    <property type="molecule type" value="Genomic_DNA"/>
</dbReference>
<dbReference type="Gene3D" id="3.40.640.10">
    <property type="entry name" value="Type I PLP-dependent aspartate aminotransferase-like (Major domain)"/>
    <property type="match status" value="1"/>
</dbReference>
<reference evidence="6 7" key="1">
    <citation type="submission" date="2016-11" db="EMBL/GenBank/DDBJ databases">
        <authorList>
            <person name="Jaros S."/>
            <person name="Januszkiewicz K."/>
            <person name="Wedrychowicz H."/>
        </authorList>
    </citation>
    <scope>NUCLEOTIDE SEQUENCE [LARGE SCALE GENOMIC DNA]</scope>
    <source>
        <strain evidence="6 7">DSM 43832</strain>
    </source>
</reference>
<evidence type="ECO:0000256" key="4">
    <source>
        <dbReference type="ARBA" id="ARBA00022898"/>
    </source>
</evidence>
<evidence type="ECO:0000313" key="7">
    <source>
        <dbReference type="Proteomes" id="UP000184363"/>
    </source>
</evidence>
<sequence>MAAPPRLSTLARRLPAAVRSTGVLDPRVPDSIPLLGGNPAADALPAAELATATAEVLAEGGPALRYSDPRGLERLRGWLAGREGVTPERIVVTNGGLHGVSLVVQALLDPGEEIVVDDPVYPTTLRVLQLADARPVPVPVGPAGLDVERLERRLADGLRPRIVYTVADFQNPTGTVLAGDARTRLVELAERYGFVVLSDNPYRISRFAGTDVPDLPAASERVVKVSTFAKSLGPGLRLGWLVLPEWLVEAVVALRTRTDQHPSSLVQAAIARLVDGTGVFEATTKRLAELHGLRANALVAALRERLGDVLEAERPDGGFFVWARLREGAPDLDALHAAAAAHGTSFSRGTSFAVPGGGEHRDRIRLGFSDLPEASLREAVDRLAAAVEEVRR</sequence>
<dbReference type="InterPro" id="IPR015422">
    <property type="entry name" value="PyrdxlP-dep_Trfase_small"/>
</dbReference>
<evidence type="ECO:0000313" key="6">
    <source>
        <dbReference type="EMBL" id="SHK14826.1"/>
    </source>
</evidence>
<keyword evidence="3" id="KW-0808">Transferase</keyword>
<evidence type="ECO:0000256" key="1">
    <source>
        <dbReference type="ARBA" id="ARBA00001933"/>
    </source>
</evidence>
<dbReference type="GO" id="GO:0030170">
    <property type="term" value="F:pyridoxal phosphate binding"/>
    <property type="evidence" value="ECO:0007669"/>
    <property type="project" value="InterPro"/>
</dbReference>
<keyword evidence="4" id="KW-0663">Pyridoxal phosphate</keyword>
<protein>
    <submittedName>
        <fullName evidence="6">2-aminoadipate transaminase</fullName>
    </submittedName>
</protein>
<dbReference type="InterPro" id="IPR015424">
    <property type="entry name" value="PyrdxlP-dep_Trfase"/>
</dbReference>
<dbReference type="PANTHER" id="PTHR42790">
    <property type="entry name" value="AMINOTRANSFERASE"/>
    <property type="match status" value="1"/>
</dbReference>
<evidence type="ECO:0000259" key="5">
    <source>
        <dbReference type="Pfam" id="PF00155"/>
    </source>
</evidence>
<feature type="domain" description="Aminotransferase class I/classII large" evidence="5">
    <location>
        <begin position="45"/>
        <end position="383"/>
    </location>
</feature>
<dbReference type="InterPro" id="IPR015421">
    <property type="entry name" value="PyrdxlP-dep_Trfase_major"/>
</dbReference>